<evidence type="ECO:0000256" key="5">
    <source>
        <dbReference type="SAM" id="SignalP"/>
    </source>
</evidence>
<dbReference type="Proteomes" id="UP000006052">
    <property type="component" value="Chromosome"/>
</dbReference>
<dbReference type="HOGENOM" id="CLU_330013_0_0_10"/>
<dbReference type="Pfam" id="PF16249">
    <property type="entry name" value="DUF4906"/>
    <property type="match status" value="1"/>
</dbReference>
<protein>
    <submittedName>
        <fullName evidence="9">Uncharacterized protein</fullName>
    </submittedName>
</protein>
<evidence type="ECO:0000313" key="10">
    <source>
        <dbReference type="Proteomes" id="UP000006052"/>
    </source>
</evidence>
<reference evidence="10" key="1">
    <citation type="journal article" date="2013" name="Stand. Genomic Sci.">
        <title>Complete genome sequence of the bile-resistant pigment-producing anaerobe Alistipes finegoldii type strain (AHN2437(T)).</title>
        <authorList>
            <person name="Mavromatis K."/>
            <person name="Stackebrandt E."/>
            <person name="Munk C."/>
            <person name="Lapidus A."/>
            <person name="Nolan M."/>
            <person name="Lucas S."/>
            <person name="Hammon N."/>
            <person name="Deshpande S."/>
            <person name="Cheng J.F."/>
            <person name="Tapia R."/>
            <person name="Goodwin L.A."/>
            <person name="Pitluck S."/>
            <person name="Liolios K."/>
            <person name="Pagani I."/>
            <person name="Ivanova N."/>
            <person name="Mikhailova N."/>
            <person name="Huntemann M."/>
            <person name="Pati A."/>
            <person name="Chen A."/>
            <person name="Palaniappan K."/>
            <person name="Land M."/>
            <person name="Hauser L."/>
            <person name="Rohde M."/>
            <person name="Gronow S."/>
            <person name="Goker M."/>
            <person name="Detter J.C."/>
            <person name="Bristow J."/>
            <person name="Eisen J.A."/>
            <person name="Markowitz V."/>
            <person name="Hugenholtz P."/>
            <person name="Kyrpides N.C."/>
            <person name="Klenk H.P."/>
            <person name="Woyke T."/>
        </authorList>
    </citation>
    <scope>NUCLEOTIDE SEQUENCE</scope>
    <source>
        <strain evidence="10">DSM 17242 / JCM 16770 / AHN 2437 / CCUG 46020 / CIP 107999</strain>
    </source>
</reference>
<dbReference type="InterPro" id="IPR032594">
    <property type="entry name" value="DUF4906"/>
</dbReference>
<feature type="domain" description="Bacterial repeat" evidence="8">
    <location>
        <begin position="458"/>
        <end position="497"/>
    </location>
</feature>
<dbReference type="PATRIC" id="fig|679935.3.peg.2105"/>
<evidence type="ECO:0000313" key="9">
    <source>
        <dbReference type="EMBL" id="AFL78471.1"/>
    </source>
</evidence>
<dbReference type="RefSeq" id="WP_014775817.1">
    <property type="nucleotide sequence ID" value="NC_018011.1"/>
</dbReference>
<dbReference type="InterPro" id="IPR029141">
    <property type="entry name" value="FimA_N"/>
</dbReference>
<dbReference type="PROSITE" id="PS51257">
    <property type="entry name" value="PROKAR_LIPOPROTEIN"/>
    <property type="match status" value="1"/>
</dbReference>
<evidence type="ECO:0000256" key="1">
    <source>
        <dbReference type="ARBA" id="ARBA00004561"/>
    </source>
</evidence>
<keyword evidence="3 5" id="KW-0732">Signal</keyword>
<evidence type="ECO:0000256" key="2">
    <source>
        <dbReference type="ARBA" id="ARBA00006011"/>
    </source>
</evidence>
<evidence type="ECO:0000256" key="4">
    <source>
        <dbReference type="ARBA" id="ARBA00023263"/>
    </source>
</evidence>
<dbReference type="GO" id="GO:0009289">
    <property type="term" value="C:pilus"/>
    <property type="evidence" value="ECO:0007669"/>
    <property type="project" value="UniProtKB-SubCell"/>
</dbReference>
<dbReference type="Pfam" id="PF18998">
    <property type="entry name" value="Flg_new_2"/>
    <property type="match status" value="1"/>
</dbReference>
<accession>I3YNA3</accession>
<name>I3YNA3_ALIFI</name>
<sequence>MKYLLFALLSLSIWFTGCIHDKTAADAPIKNVSVEVGITARPADRITRATDETQIKDLNVYLFGKSNTFKLHIYTQSPLLQFECPVGEYDLYIAANLHADMADLSPAELEACSIASRPAYDDLPMSAKTTVTIAASAQGEVVTLPTIEVRRCVAKIAYNIRVANTAGDIKLQSVRLMSIPRTSLLFTSARPSENKADYTSGFYSEIPAAGGAAFSGVCYIFENRQGRVPGITSQADKSARNAPKNASYLLVRAVRGGKVLSYSIYFGENNTDNFDIGRNTIQTFNITINGDNEVDTRISSYTLNVYDTYAGNMIGGYCLNDQYGELLIEVDGNPAPLTLCGRITASGDTGHILVNDTPIGSGRDLELTDQPGLNEYYLHYDKPVYTSADSQFSYTVTIEDDGGYAQSFKFERRFANKLDVIVDTPDNGKGKVKVSDALYSVQVTGVRDHIAMCYEMGCTLVALPAAGYRFEGWYSTDGYKTRLSISTTYFYVPKSANAAIYPKFSPATSPLDSDGTANCYIAPKLNTEYSFDATVQGNGKNTKNIWALNLNGISARMLWESDSKVVEDVMFADSRISFSTGTVRGNAVIGLFDVTDNCIWSWHIWSVDYDPASTAQTYVSGAVFMDRNLGAITTDCTQPASRGLYYQWGRKDPFIHPASCNSDERERVVYTEGFAFNVSYPRNAGTESPYDVMTVEWSIAHPTTFMSDAMYEDWEEWASVVDWLYNHHPNLWGNVTTSNNNISKVSYKSIYDPCPVGWKVPSPEDFAGIERVSQSSPYYVTIHYNGNRTTNIPTGGTFVETRFMNNGQLGRLYTNAPYYMFWGTSSCRYGDISCTSIIFSTGSVPSFIDTSDYYRYAANPIRCIRE</sequence>
<comment type="subcellular location">
    <subcellularLocation>
        <location evidence="1">Fimbrium</location>
    </subcellularLocation>
</comment>
<evidence type="ECO:0000256" key="3">
    <source>
        <dbReference type="ARBA" id="ARBA00022729"/>
    </source>
</evidence>
<evidence type="ECO:0000259" key="8">
    <source>
        <dbReference type="Pfam" id="PF18998"/>
    </source>
</evidence>
<dbReference type="AlphaFoldDB" id="I3YNA3"/>
<feature type="chain" id="PRO_5003683583" evidence="5">
    <location>
        <begin position="20"/>
        <end position="866"/>
    </location>
</feature>
<dbReference type="EMBL" id="CP003274">
    <property type="protein sequence ID" value="AFL78471.1"/>
    <property type="molecule type" value="Genomic_DNA"/>
</dbReference>
<gene>
    <name evidence="9" type="ordered locus">Alfi_2187</name>
</gene>
<organism evidence="9 10">
    <name type="scientific">Alistipes finegoldii (strain DSM 17242 / JCM 16770 / CCUG 46020 / CIP 107999 / KCTC 15236 / AHN 2437)</name>
    <dbReference type="NCBI Taxonomy" id="679935"/>
    <lineage>
        <taxon>Bacteria</taxon>
        <taxon>Pseudomonadati</taxon>
        <taxon>Bacteroidota</taxon>
        <taxon>Bacteroidia</taxon>
        <taxon>Bacteroidales</taxon>
        <taxon>Rikenellaceae</taxon>
        <taxon>Alistipes</taxon>
    </lineage>
</organism>
<proteinExistence type="inferred from homology"/>
<dbReference type="Pfam" id="PF06321">
    <property type="entry name" value="P_gingi_FimA"/>
    <property type="match status" value="1"/>
</dbReference>
<evidence type="ECO:0000259" key="6">
    <source>
        <dbReference type="Pfam" id="PF06321"/>
    </source>
</evidence>
<dbReference type="InterPro" id="IPR044060">
    <property type="entry name" value="Bacterial_rp_domain"/>
</dbReference>
<evidence type="ECO:0000259" key="7">
    <source>
        <dbReference type="Pfam" id="PF16249"/>
    </source>
</evidence>
<keyword evidence="4" id="KW-0281">Fimbrium</keyword>
<dbReference type="KEGG" id="afd:Alfi_2187"/>
<feature type="domain" description="DUF4906" evidence="7">
    <location>
        <begin position="214"/>
        <end position="286"/>
    </location>
</feature>
<dbReference type="eggNOG" id="ENOG502ZQ7M">
    <property type="taxonomic scope" value="Bacteria"/>
</dbReference>
<feature type="signal peptide" evidence="5">
    <location>
        <begin position="1"/>
        <end position="19"/>
    </location>
</feature>
<comment type="similarity">
    <text evidence="2">Belongs to the bacteroidetes fimbrillin superfamily. FimA/Mfa1 family.</text>
</comment>
<feature type="domain" description="Major fimbrial subunit protein N-terminal" evidence="6">
    <location>
        <begin position="33"/>
        <end position="138"/>
    </location>
</feature>
<dbReference type="STRING" id="679935.Alfi_2187"/>